<dbReference type="AlphaFoldDB" id="A0A2T5YSK8"/>
<gene>
    <name evidence="2" type="ORF">C8N40_101129</name>
</gene>
<keyword evidence="1" id="KW-1133">Transmembrane helix</keyword>
<evidence type="ECO:0000313" key="2">
    <source>
        <dbReference type="EMBL" id="PTX22307.1"/>
    </source>
</evidence>
<keyword evidence="1" id="KW-0472">Membrane</keyword>
<evidence type="ECO:0000313" key="3">
    <source>
        <dbReference type="Proteomes" id="UP000244225"/>
    </source>
</evidence>
<proteinExistence type="predicted"/>
<sequence length="97" mass="10870">MKGKADNVSTISFFLIAIVLIIWGIKMIVKNLVAVGINSRTLSLSGFGGEYLILMGLIFLVVAYYSLSPLGKIRQFLEGDFKNRKEKKDKRKQSKNS</sequence>
<feature type="transmembrane region" description="Helical" evidence="1">
    <location>
        <begin position="49"/>
        <end position="67"/>
    </location>
</feature>
<accession>A0A2T5YSK8</accession>
<dbReference type="OrthoDB" id="854007at2"/>
<evidence type="ECO:0000256" key="1">
    <source>
        <dbReference type="SAM" id="Phobius"/>
    </source>
</evidence>
<keyword evidence="3" id="KW-1185">Reference proteome</keyword>
<dbReference type="EMBL" id="QBKI01000001">
    <property type="protein sequence ID" value="PTX22307.1"/>
    <property type="molecule type" value="Genomic_DNA"/>
</dbReference>
<organism evidence="2 3">
    <name type="scientific">Pontibacter mucosus</name>
    <dbReference type="NCBI Taxonomy" id="1649266"/>
    <lineage>
        <taxon>Bacteria</taxon>
        <taxon>Pseudomonadati</taxon>
        <taxon>Bacteroidota</taxon>
        <taxon>Cytophagia</taxon>
        <taxon>Cytophagales</taxon>
        <taxon>Hymenobacteraceae</taxon>
        <taxon>Pontibacter</taxon>
    </lineage>
</organism>
<keyword evidence="1" id="KW-0812">Transmembrane</keyword>
<name>A0A2T5YSK8_9BACT</name>
<reference evidence="2 3" key="1">
    <citation type="submission" date="2018-04" db="EMBL/GenBank/DDBJ databases">
        <title>Genomic Encyclopedia of Archaeal and Bacterial Type Strains, Phase II (KMG-II): from individual species to whole genera.</title>
        <authorList>
            <person name="Goeker M."/>
        </authorList>
    </citation>
    <scope>NUCLEOTIDE SEQUENCE [LARGE SCALE GENOMIC DNA]</scope>
    <source>
        <strain evidence="2 3">DSM 100162</strain>
    </source>
</reference>
<comment type="caution">
    <text evidence="2">The sequence shown here is derived from an EMBL/GenBank/DDBJ whole genome shotgun (WGS) entry which is preliminary data.</text>
</comment>
<feature type="transmembrane region" description="Helical" evidence="1">
    <location>
        <begin position="12"/>
        <end position="29"/>
    </location>
</feature>
<dbReference type="Proteomes" id="UP000244225">
    <property type="component" value="Unassembled WGS sequence"/>
</dbReference>
<protein>
    <submittedName>
        <fullName evidence="2">Uncharacterized protein</fullName>
    </submittedName>
</protein>